<organism evidence="1 2">
    <name type="scientific">Nonomuraea aridisoli</name>
    <dbReference type="NCBI Taxonomy" id="2070368"/>
    <lineage>
        <taxon>Bacteria</taxon>
        <taxon>Bacillati</taxon>
        <taxon>Actinomycetota</taxon>
        <taxon>Actinomycetes</taxon>
        <taxon>Streptosporangiales</taxon>
        <taxon>Streptosporangiaceae</taxon>
        <taxon>Nonomuraea</taxon>
    </lineage>
</organism>
<accession>A0A2W2F9A1</accession>
<name>A0A2W2F9A1_9ACTN</name>
<protein>
    <submittedName>
        <fullName evidence="1">Uncharacterized protein</fullName>
    </submittedName>
</protein>
<dbReference type="AlphaFoldDB" id="A0A2W2F9A1"/>
<comment type="caution">
    <text evidence="1">The sequence shown here is derived from an EMBL/GenBank/DDBJ whole genome shotgun (WGS) entry which is preliminary data.</text>
</comment>
<gene>
    <name evidence="1" type="ORF">C1J01_04790</name>
</gene>
<sequence length="78" mass="8112">MGRPSGEVSAGAGPIPLGLPPHYAYLPIGLVSDHLASFALQAAFPPSLTGRDSGDYYEASVAIGLAPDRRSRVRLCCT</sequence>
<reference evidence="1 2" key="1">
    <citation type="submission" date="2018-01" db="EMBL/GenBank/DDBJ databases">
        <title>Draft genome sequence of Nonomuraea sp. KC333.</title>
        <authorList>
            <person name="Sahin N."/>
            <person name="Saygin H."/>
            <person name="Ay H."/>
        </authorList>
    </citation>
    <scope>NUCLEOTIDE SEQUENCE [LARGE SCALE GENOMIC DNA]</scope>
    <source>
        <strain evidence="1 2">KC333</strain>
    </source>
</reference>
<evidence type="ECO:0000313" key="1">
    <source>
        <dbReference type="EMBL" id="PZG22090.1"/>
    </source>
</evidence>
<dbReference type="Proteomes" id="UP000249304">
    <property type="component" value="Unassembled WGS sequence"/>
</dbReference>
<proteinExistence type="predicted"/>
<dbReference type="EMBL" id="POUD01000011">
    <property type="protein sequence ID" value="PZG22090.1"/>
    <property type="molecule type" value="Genomic_DNA"/>
</dbReference>
<evidence type="ECO:0000313" key="2">
    <source>
        <dbReference type="Proteomes" id="UP000249304"/>
    </source>
</evidence>
<keyword evidence="2" id="KW-1185">Reference proteome</keyword>